<accession>A0A3P8MDB6</accession>
<evidence type="ECO:0000313" key="1">
    <source>
        <dbReference type="EMBL" id="VDR40196.1"/>
    </source>
</evidence>
<dbReference type="EMBL" id="LR131273">
    <property type="protein sequence ID" value="VDR40196.1"/>
    <property type="molecule type" value="Genomic_DNA"/>
</dbReference>
<organism evidence="1 2">
    <name type="scientific">Tsukamurella paurometabola</name>
    <name type="common">Corynebacterium paurometabolum</name>
    <dbReference type="NCBI Taxonomy" id="2061"/>
    <lineage>
        <taxon>Bacteria</taxon>
        <taxon>Bacillati</taxon>
        <taxon>Actinomycetota</taxon>
        <taxon>Actinomycetes</taxon>
        <taxon>Mycobacteriales</taxon>
        <taxon>Tsukamurellaceae</taxon>
        <taxon>Tsukamurella</taxon>
    </lineage>
</organism>
<dbReference type="AlphaFoldDB" id="A0A3P8MDB6"/>
<sequence length="67" mass="7662">MARNHKIDFTNYSAVIVCNRPGCLWRCGATDRRSAWRLYAGHCLFVHHDAAEARHARYRAGAPNYVS</sequence>
<reference evidence="1 2" key="1">
    <citation type="submission" date="2018-12" db="EMBL/GenBank/DDBJ databases">
        <authorList>
            <consortium name="Pathogen Informatics"/>
        </authorList>
    </citation>
    <scope>NUCLEOTIDE SEQUENCE [LARGE SCALE GENOMIC DNA]</scope>
    <source>
        <strain evidence="1 2">NCTC10741</strain>
    </source>
</reference>
<evidence type="ECO:0000313" key="2">
    <source>
        <dbReference type="Proteomes" id="UP000271626"/>
    </source>
</evidence>
<gene>
    <name evidence="1" type="ORF">NCTC10741_03352</name>
</gene>
<protein>
    <submittedName>
        <fullName evidence="1">Uncharacterized protein</fullName>
    </submittedName>
</protein>
<dbReference type="OrthoDB" id="9993291at2"/>
<dbReference type="Proteomes" id="UP000271626">
    <property type="component" value="Chromosome"/>
</dbReference>
<name>A0A3P8MDB6_TSUPA</name>
<dbReference type="RefSeq" id="WP_126197211.1">
    <property type="nucleotide sequence ID" value="NZ_CP085954.1"/>
</dbReference>
<proteinExistence type="predicted"/>